<evidence type="ECO:0000256" key="6">
    <source>
        <dbReference type="ARBA" id="ARBA00023136"/>
    </source>
</evidence>
<dbReference type="PRINTS" id="PR01558">
    <property type="entry name" value="CHEMOKINER11"/>
</dbReference>
<keyword evidence="5 10" id="KW-0297">G-protein coupled receptor</keyword>
<dbReference type="InterPro" id="IPR017452">
    <property type="entry name" value="GPCR_Rhodpsn_7TM"/>
</dbReference>
<keyword evidence="4 12" id="KW-1133">Transmembrane helix</keyword>
<reference evidence="14" key="2">
    <citation type="submission" date="2025-09" db="UniProtKB">
        <authorList>
            <consortium name="Ensembl"/>
        </authorList>
    </citation>
    <scope>IDENTIFICATION</scope>
</reference>
<accession>A0A3B3STP4</accession>
<name>A0A3B3STP4_9TELE</name>
<dbReference type="FunFam" id="1.20.1070.10:FF:000035">
    <property type="entry name" value="C-C chemokine receptor type 6"/>
    <property type="match status" value="1"/>
</dbReference>
<evidence type="ECO:0000256" key="9">
    <source>
        <dbReference type="ARBA" id="ARBA00023224"/>
    </source>
</evidence>
<keyword evidence="8" id="KW-0325">Glycoprotein</keyword>
<keyword evidence="6 12" id="KW-0472">Membrane</keyword>
<evidence type="ECO:0000256" key="7">
    <source>
        <dbReference type="ARBA" id="ARBA00023170"/>
    </source>
</evidence>
<dbReference type="GO" id="GO:0005044">
    <property type="term" value="F:scavenger receptor activity"/>
    <property type="evidence" value="ECO:0007669"/>
    <property type="project" value="InterPro"/>
</dbReference>
<dbReference type="PROSITE" id="PS50262">
    <property type="entry name" value="G_PROTEIN_RECEP_F1_2"/>
    <property type="match status" value="1"/>
</dbReference>
<evidence type="ECO:0000313" key="15">
    <source>
        <dbReference type="Proteomes" id="UP000261540"/>
    </source>
</evidence>
<evidence type="ECO:0000313" key="14">
    <source>
        <dbReference type="Ensembl" id="ENSPKIP00000033710.1"/>
    </source>
</evidence>
<feature type="transmembrane region" description="Helical" evidence="12">
    <location>
        <begin position="126"/>
        <end position="146"/>
    </location>
</feature>
<evidence type="ECO:0000256" key="1">
    <source>
        <dbReference type="ARBA" id="ARBA00004651"/>
    </source>
</evidence>
<feature type="transmembrane region" description="Helical" evidence="12">
    <location>
        <begin position="257"/>
        <end position="280"/>
    </location>
</feature>
<dbReference type="GO" id="GO:0060326">
    <property type="term" value="P:cell chemotaxis"/>
    <property type="evidence" value="ECO:0007669"/>
    <property type="project" value="TreeGrafter"/>
</dbReference>
<dbReference type="InterPro" id="IPR050119">
    <property type="entry name" value="CCR1-9-like"/>
</dbReference>
<dbReference type="GeneTree" id="ENSGT01030000234667"/>
<dbReference type="PROSITE" id="PS00237">
    <property type="entry name" value="G_PROTEIN_RECEP_F1_1"/>
    <property type="match status" value="1"/>
</dbReference>
<evidence type="ECO:0000256" key="12">
    <source>
        <dbReference type="SAM" id="Phobius"/>
    </source>
</evidence>
<dbReference type="GO" id="GO:0019957">
    <property type="term" value="F:C-C chemokine binding"/>
    <property type="evidence" value="ECO:0007669"/>
    <property type="project" value="TreeGrafter"/>
</dbReference>
<feature type="compositionally biased region" description="Polar residues" evidence="11">
    <location>
        <begin position="395"/>
        <end position="410"/>
    </location>
</feature>
<dbReference type="OrthoDB" id="9874829at2759"/>
<keyword evidence="9 10" id="KW-0807">Transducer</keyword>
<reference evidence="14" key="1">
    <citation type="submission" date="2025-08" db="UniProtKB">
        <authorList>
            <consortium name="Ensembl"/>
        </authorList>
    </citation>
    <scope>IDENTIFICATION</scope>
</reference>
<dbReference type="Pfam" id="PF00001">
    <property type="entry name" value="7tm_1"/>
    <property type="match status" value="1"/>
</dbReference>
<dbReference type="InterPro" id="IPR005383">
    <property type="entry name" value="ACKR4"/>
</dbReference>
<feature type="transmembrane region" description="Helical" evidence="12">
    <location>
        <begin position="166"/>
        <end position="190"/>
    </location>
</feature>
<feature type="transmembrane region" description="Helical" evidence="12">
    <location>
        <begin position="202"/>
        <end position="224"/>
    </location>
</feature>
<feature type="region of interest" description="Disordered" evidence="11">
    <location>
        <begin position="381"/>
        <end position="410"/>
    </location>
</feature>
<dbReference type="Proteomes" id="UP000261540">
    <property type="component" value="Unplaced"/>
</dbReference>
<feature type="transmembrane region" description="Helical" evidence="12">
    <location>
        <begin position="94"/>
        <end position="117"/>
    </location>
</feature>
<evidence type="ECO:0000256" key="4">
    <source>
        <dbReference type="ARBA" id="ARBA00022989"/>
    </source>
</evidence>
<dbReference type="Gene3D" id="1.20.1070.10">
    <property type="entry name" value="Rhodopsin 7-helix transmembrane proteins"/>
    <property type="match status" value="1"/>
</dbReference>
<dbReference type="InterPro" id="IPR000276">
    <property type="entry name" value="GPCR_Rhodpsn"/>
</dbReference>
<evidence type="ECO:0000256" key="2">
    <source>
        <dbReference type="ARBA" id="ARBA00022475"/>
    </source>
</evidence>
<dbReference type="SUPFAM" id="SSF81321">
    <property type="entry name" value="Family A G protein-coupled receptor-like"/>
    <property type="match status" value="1"/>
</dbReference>
<protein>
    <submittedName>
        <fullName evidence="14">Atypical chemokine receptor 4</fullName>
    </submittedName>
</protein>
<evidence type="ECO:0000256" key="11">
    <source>
        <dbReference type="SAM" id="MobiDB-lite"/>
    </source>
</evidence>
<evidence type="ECO:0000256" key="5">
    <source>
        <dbReference type="ARBA" id="ARBA00023040"/>
    </source>
</evidence>
<evidence type="ECO:0000259" key="13">
    <source>
        <dbReference type="PROSITE" id="PS50262"/>
    </source>
</evidence>
<dbReference type="PANTHER" id="PTHR10489:SF733">
    <property type="entry name" value="ATYPICAL CHEMOKINE RECEPTOR 4"/>
    <property type="match status" value="1"/>
</dbReference>
<dbReference type="PRINTS" id="PR00237">
    <property type="entry name" value="GPCRRHODOPSN"/>
</dbReference>
<keyword evidence="7 10" id="KW-0675">Receptor</keyword>
<keyword evidence="2" id="KW-1003">Cell membrane</keyword>
<dbReference type="AlphaFoldDB" id="A0A3B3STP4"/>
<dbReference type="PANTHER" id="PTHR10489">
    <property type="entry name" value="CELL ADHESION MOLECULE"/>
    <property type="match status" value="1"/>
</dbReference>
<comment type="subcellular location">
    <subcellularLocation>
        <location evidence="1">Cell membrane</location>
        <topology evidence="1">Multi-pass membrane protein</topology>
    </subcellularLocation>
</comment>
<evidence type="ECO:0000256" key="3">
    <source>
        <dbReference type="ARBA" id="ARBA00022692"/>
    </source>
</evidence>
<dbReference type="STRING" id="1676925.ENSPKIP00000033710"/>
<organism evidence="14 15">
    <name type="scientific">Paramormyrops kingsleyae</name>
    <dbReference type="NCBI Taxonomy" id="1676925"/>
    <lineage>
        <taxon>Eukaryota</taxon>
        <taxon>Metazoa</taxon>
        <taxon>Chordata</taxon>
        <taxon>Craniata</taxon>
        <taxon>Vertebrata</taxon>
        <taxon>Euteleostomi</taxon>
        <taxon>Actinopterygii</taxon>
        <taxon>Neopterygii</taxon>
        <taxon>Teleostei</taxon>
        <taxon>Osteoglossocephala</taxon>
        <taxon>Osteoglossomorpha</taxon>
        <taxon>Osteoglossiformes</taxon>
        <taxon>Mormyridae</taxon>
        <taxon>Paramormyrops</taxon>
    </lineage>
</organism>
<evidence type="ECO:0000256" key="8">
    <source>
        <dbReference type="ARBA" id="ARBA00023180"/>
    </source>
</evidence>
<keyword evidence="15" id="KW-1185">Reference proteome</keyword>
<feature type="transmembrane region" description="Helical" evidence="12">
    <location>
        <begin position="292"/>
        <end position="311"/>
    </location>
</feature>
<dbReference type="GO" id="GO:0009897">
    <property type="term" value="C:external side of plasma membrane"/>
    <property type="evidence" value="ECO:0007669"/>
    <property type="project" value="TreeGrafter"/>
</dbReference>
<dbReference type="Ensembl" id="ENSPKIT00000014604.1">
    <property type="protein sequence ID" value="ENSPKIP00000033710.1"/>
    <property type="gene ID" value="ENSPKIG00000013325.1"/>
</dbReference>
<dbReference type="InterPro" id="IPR000355">
    <property type="entry name" value="Chemokine_rcpt"/>
</dbReference>
<feature type="domain" description="G-protein coupled receptors family 1 profile" evidence="13">
    <location>
        <begin position="106"/>
        <end position="358"/>
    </location>
</feature>
<evidence type="ECO:0000256" key="10">
    <source>
        <dbReference type="RuleBase" id="RU000688"/>
    </source>
</evidence>
<dbReference type="PRINTS" id="PR00657">
    <property type="entry name" value="CCCHEMOKINER"/>
</dbReference>
<dbReference type="GO" id="GO:0006955">
    <property type="term" value="P:immune response"/>
    <property type="evidence" value="ECO:0007669"/>
    <property type="project" value="TreeGrafter"/>
</dbReference>
<dbReference type="GO" id="GO:0019722">
    <property type="term" value="P:calcium-mediated signaling"/>
    <property type="evidence" value="ECO:0007669"/>
    <property type="project" value="TreeGrafter"/>
</dbReference>
<proteinExistence type="inferred from homology"/>
<dbReference type="GO" id="GO:0016493">
    <property type="term" value="F:C-C chemokine receptor activity"/>
    <property type="evidence" value="ECO:0007669"/>
    <property type="project" value="TreeGrafter"/>
</dbReference>
<sequence>MGRPNLRSLHANRLNLRSTSGTASFYSKKHLILIHSDWEKTKRYSARSCSYRITMVDYEYYDHDNGSDNFSYEDYHTVCVKEDVRSFARVFLPVIYSLALVVGLAGNAAVVAIYAYYKKLKTMTDVFILNLAVADLLLLFTLPFWAANAVVGWELGVAMCKVTSSLYVTNFSCGMLFLACISVDRYLAIFHSSPGRTLQRRTYLRVCLGVWALAFILGIPDVVLSTVRHMPSRKVCMPVYPPSMAQSTKASLEILEVLLSFLLPFLVMVLCYTRVVMALLRTPEARLGKKWRAFKVLLAVVGAFIITQLPYNAVKFCRAMDVIYSLVVHCETSKRLDRAMQVTEGLALTHSCLNPVLYAFVGASFSQHLLRFVKGFGERRRRRQQEQEPAPVEISLNSHSTSEDTSTFSI</sequence>
<keyword evidence="3 10" id="KW-0812">Transmembrane</keyword>
<comment type="similarity">
    <text evidence="10">Belongs to the G-protein coupled receptor 1 family.</text>
</comment>
<dbReference type="GO" id="GO:0007204">
    <property type="term" value="P:positive regulation of cytosolic calcium ion concentration"/>
    <property type="evidence" value="ECO:0007669"/>
    <property type="project" value="TreeGrafter"/>
</dbReference>